<keyword evidence="1" id="KW-1133">Transmembrane helix</keyword>
<keyword evidence="1" id="KW-0472">Membrane</keyword>
<name>A0A024FW65_9STRA</name>
<gene>
    <name evidence="2" type="ORF">BN9_128570</name>
</gene>
<comment type="caution">
    <text evidence="2">The sequence shown here is derived from an EMBL/GenBank/DDBJ whole genome shotgun (WGS) entry which is preliminary data.</text>
</comment>
<dbReference type="EMBL" id="CAIX01001003">
    <property type="protein sequence ID" value="CCI11398.1"/>
    <property type="molecule type" value="Genomic_DNA"/>
</dbReference>
<evidence type="ECO:0000313" key="2">
    <source>
        <dbReference type="EMBL" id="CCI11398.1"/>
    </source>
</evidence>
<sequence>MRLCSLVWNTIIFIVFWAFQLLISRRDSSDSLLSVLSEPPKLVMKSFIVSKSTSTSARLLASAYCNLLESLLSILRAPKSHLCDTAHHYLSSFSWLLPVFTEILLWSSDHDTISDPCVRTVSFRDCSPLSLIVSSIMQIDYTCNVSKNAT</sequence>
<accession>A0A024FW65</accession>
<proteinExistence type="predicted"/>
<protein>
    <submittedName>
        <fullName evidence="2">Uncharacterized protein</fullName>
    </submittedName>
</protein>
<dbReference type="AlphaFoldDB" id="A0A024FW65"/>
<evidence type="ECO:0000313" key="3">
    <source>
        <dbReference type="Proteomes" id="UP000053237"/>
    </source>
</evidence>
<feature type="transmembrane region" description="Helical" evidence="1">
    <location>
        <begin position="6"/>
        <end position="23"/>
    </location>
</feature>
<reference evidence="2 3" key="1">
    <citation type="submission" date="2012-05" db="EMBL/GenBank/DDBJ databases">
        <title>Recombination and specialization in a pathogen metapopulation.</title>
        <authorList>
            <person name="Gardiner A."/>
            <person name="Kemen E."/>
            <person name="Schultz-Larsen T."/>
            <person name="MacLean D."/>
            <person name="Van Oosterhout C."/>
            <person name="Jones J.D.G."/>
        </authorList>
    </citation>
    <scope>NUCLEOTIDE SEQUENCE [LARGE SCALE GENOMIC DNA]</scope>
    <source>
        <strain evidence="2 3">Ac Nc2</strain>
    </source>
</reference>
<organism evidence="2 3">
    <name type="scientific">Albugo candida</name>
    <dbReference type="NCBI Taxonomy" id="65357"/>
    <lineage>
        <taxon>Eukaryota</taxon>
        <taxon>Sar</taxon>
        <taxon>Stramenopiles</taxon>
        <taxon>Oomycota</taxon>
        <taxon>Peronosporomycetes</taxon>
        <taxon>Albuginales</taxon>
        <taxon>Albuginaceae</taxon>
        <taxon>Albugo</taxon>
    </lineage>
</organism>
<dbReference type="InParanoid" id="A0A024FW65"/>
<dbReference type="Proteomes" id="UP000053237">
    <property type="component" value="Unassembled WGS sequence"/>
</dbReference>
<keyword evidence="3" id="KW-1185">Reference proteome</keyword>
<keyword evidence="1" id="KW-0812">Transmembrane</keyword>
<evidence type="ECO:0000256" key="1">
    <source>
        <dbReference type="SAM" id="Phobius"/>
    </source>
</evidence>